<dbReference type="EMBL" id="KL363256">
    <property type="protein sequence ID" value="KFD50223.1"/>
    <property type="molecule type" value="Genomic_DNA"/>
</dbReference>
<dbReference type="AlphaFoldDB" id="A0A085LZ27"/>
<name>A0A085LZ27_9BILA</name>
<keyword evidence="2" id="KW-1185">Reference proteome</keyword>
<dbReference type="Proteomes" id="UP000030764">
    <property type="component" value="Unassembled WGS sequence"/>
</dbReference>
<organism evidence="1 2">
    <name type="scientific">Trichuris suis</name>
    <name type="common">pig whipworm</name>
    <dbReference type="NCBI Taxonomy" id="68888"/>
    <lineage>
        <taxon>Eukaryota</taxon>
        <taxon>Metazoa</taxon>
        <taxon>Ecdysozoa</taxon>
        <taxon>Nematoda</taxon>
        <taxon>Enoplea</taxon>
        <taxon>Dorylaimia</taxon>
        <taxon>Trichinellida</taxon>
        <taxon>Trichuridae</taxon>
        <taxon>Trichuris</taxon>
    </lineage>
</organism>
<dbReference type="PANTHER" id="PTHR46888:SF1">
    <property type="entry name" value="RIBONUCLEASE H"/>
    <property type="match status" value="1"/>
</dbReference>
<reference evidence="1 2" key="1">
    <citation type="journal article" date="2014" name="Nat. Genet.">
        <title>Genome and transcriptome of the porcine whipworm Trichuris suis.</title>
        <authorList>
            <person name="Jex A.R."/>
            <person name="Nejsum P."/>
            <person name="Schwarz E.M."/>
            <person name="Hu L."/>
            <person name="Young N.D."/>
            <person name="Hall R.S."/>
            <person name="Korhonen P.K."/>
            <person name="Liao S."/>
            <person name="Thamsborg S."/>
            <person name="Xia J."/>
            <person name="Xu P."/>
            <person name="Wang S."/>
            <person name="Scheerlinck J.P."/>
            <person name="Hofmann A."/>
            <person name="Sternberg P.W."/>
            <person name="Wang J."/>
            <person name="Gasser R.B."/>
        </authorList>
    </citation>
    <scope>NUCLEOTIDE SEQUENCE [LARGE SCALE GENOMIC DNA]</scope>
    <source>
        <strain evidence="1">DCEP-RM93M</strain>
    </source>
</reference>
<evidence type="ECO:0000313" key="2">
    <source>
        <dbReference type="Proteomes" id="UP000030764"/>
    </source>
</evidence>
<sequence length="252" mass="29053">MAGEPPVATLEWIKRFDRCCAANGWNEDVRSTKLPTFLEGTALLIYEELTDGQRLTYSEVKEALADRFAPSTARNDSESRPGAWLEREFLVLRPAGKGHGRRAPSGDVGHVSLPPTFSDGDFKEWIKRFDRCCVANGWNEDVRTKKLPTLLECTALLIYEELTDGQRLTYTEVKEALLDRFARPEEGKRNLQTLCLMVKYANLMKAELSWLGFEEMEYQDGQRHFELSTGWGKQKKEKRQIMMKIRKLLRDK</sequence>
<evidence type="ECO:0000313" key="1">
    <source>
        <dbReference type="EMBL" id="KFD50223.1"/>
    </source>
</evidence>
<accession>A0A085LZ27</accession>
<proteinExistence type="predicted"/>
<dbReference type="PANTHER" id="PTHR46888">
    <property type="entry name" value="ZINC KNUCKLE DOMAINCONTAINING PROTEIN-RELATED"/>
    <property type="match status" value="1"/>
</dbReference>
<protein>
    <submittedName>
        <fullName evidence="1">Uncharacterized protein</fullName>
    </submittedName>
</protein>
<gene>
    <name evidence="1" type="ORF">M513_08851</name>
</gene>